<protein>
    <submittedName>
        <fullName evidence="13">Antibacterial peptide protease</fullName>
    </submittedName>
</protein>
<keyword evidence="3" id="KW-0964">Secreted</keyword>
<dbReference type="GO" id="GO:0046872">
    <property type="term" value="F:metal ion binding"/>
    <property type="evidence" value="ECO:0007669"/>
    <property type="project" value="UniProtKB-KW"/>
</dbReference>
<feature type="chain" id="PRO_5020252312" evidence="10">
    <location>
        <begin position="24"/>
        <end position="783"/>
    </location>
</feature>
<evidence type="ECO:0000256" key="1">
    <source>
        <dbReference type="ARBA" id="ARBA00001947"/>
    </source>
</evidence>
<keyword evidence="6 10" id="KW-0732">Signal</keyword>
<dbReference type="PANTHER" id="PTHR13062:SF12">
    <property type="entry name" value="ALPHA-2-MACROGLOBULIN DOMAIN-CONTAINING PROTEIN"/>
    <property type="match status" value="1"/>
</dbReference>
<feature type="domain" description="Immune inhibitor A-like metallopeptidase VEG" evidence="12">
    <location>
        <begin position="618"/>
        <end position="779"/>
    </location>
</feature>
<dbReference type="Pfam" id="PF20773">
    <property type="entry name" value="InhA-like_MAM"/>
    <property type="match status" value="1"/>
</dbReference>
<dbReference type="GO" id="GO:0008237">
    <property type="term" value="F:metallopeptidase activity"/>
    <property type="evidence" value="ECO:0007669"/>
    <property type="project" value="UniProtKB-KW"/>
</dbReference>
<dbReference type="NCBIfam" id="TIGR03296">
    <property type="entry name" value="M6dom_TIGR03296"/>
    <property type="match status" value="1"/>
</dbReference>
<evidence type="ECO:0000313" key="14">
    <source>
        <dbReference type="Proteomes" id="UP000295325"/>
    </source>
</evidence>
<evidence type="ECO:0000256" key="6">
    <source>
        <dbReference type="ARBA" id="ARBA00022729"/>
    </source>
</evidence>
<dbReference type="InterPro" id="IPR012300">
    <property type="entry name" value="Pept_M6_InhA"/>
</dbReference>
<evidence type="ECO:0000256" key="10">
    <source>
        <dbReference type="SAM" id="SignalP"/>
    </source>
</evidence>
<dbReference type="Pfam" id="PF05547">
    <property type="entry name" value="Peptidase_M6"/>
    <property type="match status" value="1"/>
</dbReference>
<dbReference type="Pfam" id="PF20774">
    <property type="entry name" value="InhA-like_VEG"/>
    <property type="match status" value="1"/>
</dbReference>
<sequence>MNKKILAGVTSLLLLLGSTSTFAAKGPSAYAEEGQNAPSYAENQFYKNGGPVDLSIANEEKIIEMLKIEGKIPKDAAYEEAHKAYIKYMQERSKGNQKQKPLKMERNLKAKQSQRVQKYVFEKSKPDLNPKKVNILVLLVEYSDYKHNSIQANETDMYYKDYSHEHFQDMIFGDDGYTGPNGEKLISMKQYYREQSGGSLVVEGKVAGWYTLPQSAAYYGGNVGDSGNDARPRTAVAQALQLAAKDPSINLNDFDKEDIYDLDNDGNLNEPDGIIDYLMVIHAGVGEEAGGGSLGSNAIWSHSWNLGGVYPIPNTSTEVSYWGGKLAAYAYTIEPEDGASGVFAHEFGHNLGLPDEYDTIYSSAAGEPISYWSIMSSGSWAGKIPGTEPSGFSPYAKQFFQAVYGGNWQKAVNIDYDKLTSAGARITLRQADEEGQVVRISLPDKAHKITVPASGKYAYWGGKGSDGTPILTNMTASVDLTGKASATLKFKTWYDIEEGWDFASVQAREVGTNEWTYIQGNITTTEGVEGRDVVVPHGITGASNGWVDGIFDLSAFAGKNIELKFEYATDSYSFGAGFYVDDIQVVSEGSVVLSDDAEEAPKFTFNGFEKSTGTVYAPHYYLVEWRNHHGVDTGLAHISTLGQVFSYDPGMVLWYVDEYYTDNWTGYHPGDGYLGIVDADQHSVLWQWTDPKLKPALTSGKYQMHDAAFSKDKEAEVNVDLTETYGRTAVDTYRFTESKFDDRRDYSNPEIPELGRNIPKYGLTIEIAHQASDNSSASIIIKK</sequence>
<evidence type="ECO:0000313" key="13">
    <source>
        <dbReference type="EMBL" id="TDT61006.1"/>
    </source>
</evidence>
<dbReference type="Proteomes" id="UP000295325">
    <property type="component" value="Unassembled WGS sequence"/>
</dbReference>
<dbReference type="AlphaFoldDB" id="A0A4R7KQM3"/>
<gene>
    <name evidence="13" type="ORF">EDD71_1098</name>
</gene>
<dbReference type="OrthoDB" id="275270at2"/>
<dbReference type="PIRSF" id="PIRSF007519">
    <property type="entry name" value="Protease_InhA"/>
    <property type="match status" value="1"/>
</dbReference>
<comment type="subcellular location">
    <subcellularLocation>
        <location evidence="2">Secreted</location>
    </subcellularLocation>
</comment>
<dbReference type="RefSeq" id="WP_133627974.1">
    <property type="nucleotide sequence ID" value="NZ_SOAZ01000009.1"/>
</dbReference>
<proteinExistence type="predicted"/>
<name>A0A4R7KQM3_9CLOT</name>
<feature type="signal peptide" evidence="10">
    <location>
        <begin position="1"/>
        <end position="23"/>
    </location>
</feature>
<evidence type="ECO:0000256" key="9">
    <source>
        <dbReference type="ARBA" id="ARBA00023049"/>
    </source>
</evidence>
<dbReference type="PANTHER" id="PTHR13062">
    <property type="entry name" value="COLLAGENASE"/>
    <property type="match status" value="1"/>
</dbReference>
<dbReference type="EMBL" id="SOAZ01000009">
    <property type="protein sequence ID" value="TDT61006.1"/>
    <property type="molecule type" value="Genomic_DNA"/>
</dbReference>
<evidence type="ECO:0000256" key="4">
    <source>
        <dbReference type="ARBA" id="ARBA00022670"/>
    </source>
</evidence>
<comment type="caution">
    <text evidence="13">The sequence shown here is derived from an EMBL/GenBank/DDBJ whole genome shotgun (WGS) entry which is preliminary data.</text>
</comment>
<keyword evidence="5" id="KW-0479">Metal-binding</keyword>
<organism evidence="13 14">
    <name type="scientific">Fonticella tunisiensis</name>
    <dbReference type="NCBI Taxonomy" id="1096341"/>
    <lineage>
        <taxon>Bacteria</taxon>
        <taxon>Bacillati</taxon>
        <taxon>Bacillota</taxon>
        <taxon>Clostridia</taxon>
        <taxon>Eubacteriales</taxon>
        <taxon>Clostridiaceae</taxon>
        <taxon>Fonticella</taxon>
    </lineage>
</organism>
<keyword evidence="7" id="KW-0378">Hydrolase</keyword>
<keyword evidence="9" id="KW-0482">Metalloprotease</keyword>
<dbReference type="Gene3D" id="3.40.390.10">
    <property type="entry name" value="Collagenase (Catalytic Domain)"/>
    <property type="match status" value="1"/>
</dbReference>
<evidence type="ECO:0000259" key="12">
    <source>
        <dbReference type="Pfam" id="PF20774"/>
    </source>
</evidence>
<dbReference type="InterPro" id="IPR048665">
    <property type="entry name" value="InhA-like_VEG"/>
</dbReference>
<comment type="cofactor">
    <cofactor evidence="1">
        <name>Zn(2+)</name>
        <dbReference type="ChEBI" id="CHEBI:29105"/>
    </cofactor>
</comment>
<dbReference type="InterPro" id="IPR008757">
    <property type="entry name" value="Peptidase_M6-like_domain"/>
</dbReference>
<evidence type="ECO:0000256" key="8">
    <source>
        <dbReference type="ARBA" id="ARBA00022833"/>
    </source>
</evidence>
<keyword evidence="4 13" id="KW-0645">Protease</keyword>
<evidence type="ECO:0000256" key="2">
    <source>
        <dbReference type="ARBA" id="ARBA00004613"/>
    </source>
</evidence>
<accession>A0A4R7KQM3</accession>
<reference evidence="13 14" key="1">
    <citation type="submission" date="2019-03" db="EMBL/GenBank/DDBJ databases">
        <title>Genomic Encyclopedia of Type Strains, Phase IV (KMG-IV): sequencing the most valuable type-strain genomes for metagenomic binning, comparative biology and taxonomic classification.</title>
        <authorList>
            <person name="Goeker M."/>
        </authorList>
    </citation>
    <scope>NUCLEOTIDE SEQUENCE [LARGE SCALE GENOMIC DNA]</scope>
    <source>
        <strain evidence="13 14">DSM 24455</strain>
    </source>
</reference>
<evidence type="ECO:0000256" key="3">
    <source>
        <dbReference type="ARBA" id="ARBA00022525"/>
    </source>
</evidence>
<evidence type="ECO:0000256" key="5">
    <source>
        <dbReference type="ARBA" id="ARBA00022723"/>
    </source>
</evidence>
<feature type="domain" description="Peptidase M6-like" evidence="11">
    <location>
        <begin position="131"/>
        <end position="408"/>
    </location>
</feature>
<dbReference type="InterPro" id="IPR024079">
    <property type="entry name" value="MetalloPept_cat_dom_sf"/>
</dbReference>
<dbReference type="GO" id="GO:0006508">
    <property type="term" value="P:proteolysis"/>
    <property type="evidence" value="ECO:0007669"/>
    <property type="project" value="UniProtKB-KW"/>
</dbReference>
<dbReference type="GO" id="GO:0005576">
    <property type="term" value="C:extracellular region"/>
    <property type="evidence" value="ECO:0007669"/>
    <property type="project" value="UniProtKB-SubCell"/>
</dbReference>
<evidence type="ECO:0000259" key="11">
    <source>
        <dbReference type="Pfam" id="PF05547"/>
    </source>
</evidence>
<dbReference type="SUPFAM" id="SSF55486">
    <property type="entry name" value="Metalloproteases ('zincins'), catalytic domain"/>
    <property type="match status" value="1"/>
</dbReference>
<keyword evidence="8" id="KW-0862">Zinc</keyword>
<keyword evidence="14" id="KW-1185">Reference proteome</keyword>
<evidence type="ECO:0000256" key="7">
    <source>
        <dbReference type="ARBA" id="ARBA00022801"/>
    </source>
</evidence>